<name>A0ABT7PKY1_9BACT</name>
<evidence type="ECO:0000256" key="1">
    <source>
        <dbReference type="SAM" id="SignalP"/>
    </source>
</evidence>
<comment type="caution">
    <text evidence="2">The sequence shown here is derived from an EMBL/GenBank/DDBJ whole genome shotgun (WGS) entry which is preliminary data.</text>
</comment>
<dbReference type="EMBL" id="JASZZN010000010">
    <property type="protein sequence ID" value="MDM4016846.1"/>
    <property type="molecule type" value="Genomic_DNA"/>
</dbReference>
<feature type="signal peptide" evidence="1">
    <location>
        <begin position="1"/>
        <end position="21"/>
    </location>
</feature>
<accession>A0ABT7PKY1</accession>
<keyword evidence="3" id="KW-1185">Reference proteome</keyword>
<organism evidence="2 3">
    <name type="scientific">Roseiconus lacunae</name>
    <dbReference type="NCBI Taxonomy" id="2605694"/>
    <lineage>
        <taxon>Bacteria</taxon>
        <taxon>Pseudomonadati</taxon>
        <taxon>Planctomycetota</taxon>
        <taxon>Planctomycetia</taxon>
        <taxon>Pirellulales</taxon>
        <taxon>Pirellulaceae</taxon>
        <taxon>Roseiconus</taxon>
    </lineage>
</organism>
<evidence type="ECO:0000313" key="3">
    <source>
        <dbReference type="Proteomes" id="UP001239462"/>
    </source>
</evidence>
<reference evidence="2 3" key="1">
    <citation type="submission" date="2023-06" db="EMBL/GenBank/DDBJ databases">
        <title>Roseiconus lacunae JC819 isolated from Gulf of Mannar region, Tamil Nadu.</title>
        <authorList>
            <person name="Pk S."/>
            <person name="Ch S."/>
            <person name="Ch V.R."/>
        </authorList>
    </citation>
    <scope>NUCLEOTIDE SEQUENCE [LARGE SCALE GENOMIC DNA]</scope>
    <source>
        <strain evidence="2 3">JC819</strain>
    </source>
</reference>
<sequence length="132" mass="14792">MLKRILLSVAPIAMIFGTVSANDDLLNSLAKLDGAGVAVVEASSEMASEDQLGQADVDALLGNDDTDEDAIAACFRRVGYGYGGYGHRHYSYGYSYYRPHYSYRCYRPVTYTYHYPVTYHVPVYTNWFCGAW</sequence>
<protein>
    <submittedName>
        <fullName evidence="2">Uncharacterized protein</fullName>
    </submittedName>
</protein>
<keyword evidence="1" id="KW-0732">Signal</keyword>
<dbReference type="Proteomes" id="UP001239462">
    <property type="component" value="Unassembled WGS sequence"/>
</dbReference>
<dbReference type="RefSeq" id="WP_289164445.1">
    <property type="nucleotide sequence ID" value="NZ_JASZZN010000010.1"/>
</dbReference>
<gene>
    <name evidence="2" type="ORF">QTN89_15475</name>
</gene>
<evidence type="ECO:0000313" key="2">
    <source>
        <dbReference type="EMBL" id="MDM4016846.1"/>
    </source>
</evidence>
<feature type="chain" id="PRO_5046351743" evidence="1">
    <location>
        <begin position="22"/>
        <end position="132"/>
    </location>
</feature>
<proteinExistence type="predicted"/>